<feature type="domain" description="Protein kinase" evidence="5">
    <location>
        <begin position="16"/>
        <end position="258"/>
    </location>
</feature>
<evidence type="ECO:0000256" key="3">
    <source>
        <dbReference type="PROSITE-ProRule" id="PRU10141"/>
    </source>
</evidence>
<dbReference type="InterPro" id="IPR017441">
    <property type="entry name" value="Protein_kinase_ATP_BS"/>
</dbReference>
<dbReference type="InterPro" id="IPR011009">
    <property type="entry name" value="Kinase-like_dom_sf"/>
</dbReference>
<name>A0ABR2GZF7_9EUKA</name>
<dbReference type="SMART" id="SM00220">
    <property type="entry name" value="S_TKc"/>
    <property type="match status" value="1"/>
</dbReference>
<reference evidence="6 7" key="1">
    <citation type="submission" date="2024-04" db="EMBL/GenBank/DDBJ databases">
        <title>Tritrichomonas musculus Genome.</title>
        <authorList>
            <person name="Alves-Ferreira E."/>
            <person name="Grigg M."/>
            <person name="Lorenzi H."/>
            <person name="Galac M."/>
        </authorList>
    </citation>
    <scope>NUCLEOTIDE SEQUENCE [LARGE SCALE GENOMIC DNA]</scope>
    <source>
        <strain evidence="6 7">EAF2021</strain>
    </source>
</reference>
<keyword evidence="4" id="KW-0418">Kinase</keyword>
<evidence type="ECO:0000259" key="5">
    <source>
        <dbReference type="PROSITE" id="PS50011"/>
    </source>
</evidence>
<evidence type="ECO:0000313" key="6">
    <source>
        <dbReference type="EMBL" id="KAK8839001.1"/>
    </source>
</evidence>
<dbReference type="PROSITE" id="PS00108">
    <property type="entry name" value="PROTEIN_KINASE_ST"/>
    <property type="match status" value="1"/>
</dbReference>
<dbReference type="PROSITE" id="PS50011">
    <property type="entry name" value="PROTEIN_KINASE_DOM"/>
    <property type="match status" value="1"/>
</dbReference>
<evidence type="ECO:0000256" key="4">
    <source>
        <dbReference type="RuleBase" id="RU000304"/>
    </source>
</evidence>
<dbReference type="PROSITE" id="PS00107">
    <property type="entry name" value="PROTEIN_KINASE_ATP"/>
    <property type="match status" value="1"/>
</dbReference>
<feature type="binding site" evidence="3">
    <location>
        <position position="45"/>
    </location>
    <ligand>
        <name>ATP</name>
        <dbReference type="ChEBI" id="CHEBI:30616"/>
    </ligand>
</feature>
<gene>
    <name evidence="6" type="ORF">M9Y10_032465</name>
</gene>
<dbReference type="Gene3D" id="1.10.510.10">
    <property type="entry name" value="Transferase(Phosphotransferase) domain 1"/>
    <property type="match status" value="1"/>
</dbReference>
<evidence type="ECO:0000256" key="1">
    <source>
        <dbReference type="ARBA" id="ARBA00022741"/>
    </source>
</evidence>
<keyword evidence="4" id="KW-0808">Transferase</keyword>
<dbReference type="InterPro" id="IPR008271">
    <property type="entry name" value="Ser/Thr_kinase_AS"/>
</dbReference>
<dbReference type="InterPro" id="IPR000719">
    <property type="entry name" value="Prot_kinase_dom"/>
</dbReference>
<organism evidence="6 7">
    <name type="scientific">Tritrichomonas musculus</name>
    <dbReference type="NCBI Taxonomy" id="1915356"/>
    <lineage>
        <taxon>Eukaryota</taxon>
        <taxon>Metamonada</taxon>
        <taxon>Parabasalia</taxon>
        <taxon>Tritrichomonadida</taxon>
        <taxon>Tritrichomonadidae</taxon>
        <taxon>Tritrichomonas</taxon>
    </lineage>
</organism>
<proteinExistence type="inferred from homology"/>
<keyword evidence="2 3" id="KW-0067">ATP-binding</keyword>
<keyword evidence="4" id="KW-0723">Serine/threonine-protein kinase</keyword>
<keyword evidence="1 3" id="KW-0547">Nucleotide-binding</keyword>
<dbReference type="PANTHER" id="PTHR24362:SF309">
    <property type="entry name" value="PROTEIN KINASE DOMAIN-CONTAINING PROTEIN"/>
    <property type="match status" value="1"/>
</dbReference>
<comment type="caution">
    <text evidence="6">The sequence shown here is derived from an EMBL/GenBank/DDBJ whole genome shotgun (WGS) entry which is preliminary data.</text>
</comment>
<dbReference type="Pfam" id="PF00069">
    <property type="entry name" value="Pkinase"/>
    <property type="match status" value="1"/>
</dbReference>
<dbReference type="EMBL" id="JAPFFF010000053">
    <property type="protein sequence ID" value="KAK8839001.1"/>
    <property type="molecule type" value="Genomic_DNA"/>
</dbReference>
<keyword evidence="7" id="KW-1185">Reference proteome</keyword>
<dbReference type="PANTHER" id="PTHR24362">
    <property type="entry name" value="SERINE/THREONINE-PROTEIN KINASE NEK"/>
    <property type="match status" value="1"/>
</dbReference>
<evidence type="ECO:0000313" key="7">
    <source>
        <dbReference type="Proteomes" id="UP001470230"/>
    </source>
</evidence>
<dbReference type="Proteomes" id="UP001470230">
    <property type="component" value="Unassembled WGS sequence"/>
</dbReference>
<accession>A0ABR2GZF7</accession>
<evidence type="ECO:0000256" key="2">
    <source>
        <dbReference type="ARBA" id="ARBA00022840"/>
    </source>
</evidence>
<protein>
    <recommendedName>
        <fullName evidence="5">Protein kinase domain-containing protein</fullName>
    </recommendedName>
</protein>
<sequence length="326" mass="38863">MINFEQIKVELLQHDYECLKLIGSGSYSYVFLCKSLKYNSLFAVKRIEQNKYTDYEYNILINLNHQYIIQLYEVFEEGNSQYLVIEYCPNETFKEKGKLNYDQFIHYSKQILEALSYCHSKKIAHRDIKPANIFIDKYDRIKLADFGFAKQFDKDKISNERCGSVMYCSPEIIKYQSFFNPFKADIYALGITFFYMATGKHPFPCSSIEYLKRSIVYGQIDFDQFEIDEEIKSMIMKMISHNPKLRPSVDELLELPIYQKNESSLANPDFFKPKNKFNYIYKQICPYMTQSRCINDSAKRQFQQKKFNYHKCNIICPNIPKKNWKL</sequence>
<dbReference type="SUPFAM" id="SSF56112">
    <property type="entry name" value="Protein kinase-like (PK-like)"/>
    <property type="match status" value="1"/>
</dbReference>
<comment type="similarity">
    <text evidence="4">Belongs to the protein kinase superfamily.</text>
</comment>